<gene>
    <name evidence="4" type="ORF">LDG_6861</name>
</gene>
<dbReference type="PROSITE" id="PS50088">
    <property type="entry name" value="ANK_REPEAT"/>
    <property type="match status" value="1"/>
</dbReference>
<reference evidence="4 5" key="1">
    <citation type="journal article" date="2011" name="BMC Genomics">
        <title>Insight into cross-talk between intra-amoebal pathogens.</title>
        <authorList>
            <person name="Gimenez G."/>
            <person name="Bertelli C."/>
            <person name="Moliner C."/>
            <person name="Robert C."/>
            <person name="Raoult D."/>
            <person name="Fournier P.E."/>
            <person name="Greub G."/>
        </authorList>
    </citation>
    <scope>NUCLEOTIDE SEQUENCE [LARGE SCALE GENOMIC DNA]</scope>
    <source>
        <strain evidence="4 5">LLAP12</strain>
    </source>
</reference>
<dbReference type="PROSITE" id="PS50297">
    <property type="entry name" value="ANK_REP_REGION"/>
    <property type="match status" value="1"/>
</dbReference>
<dbReference type="STRING" id="658187.LDG_6861"/>
<dbReference type="Gene3D" id="3.80.10.10">
    <property type="entry name" value="Ribonuclease Inhibitor"/>
    <property type="match status" value="1"/>
</dbReference>
<dbReference type="Gene3D" id="1.25.40.20">
    <property type="entry name" value="Ankyrin repeat-containing domain"/>
    <property type="match status" value="1"/>
</dbReference>
<dbReference type="PANTHER" id="PTHR24178:SF9">
    <property type="entry name" value="ANK_REP_REGION DOMAIN-CONTAINING PROTEIN"/>
    <property type="match status" value="1"/>
</dbReference>
<dbReference type="HOGENOM" id="CLU_326203_0_0_6"/>
<protein>
    <submittedName>
        <fullName evidence="4">Uncharacterized protein</fullName>
    </submittedName>
</protein>
<dbReference type="InterPro" id="IPR032675">
    <property type="entry name" value="LRR_dom_sf"/>
</dbReference>
<proteinExistence type="predicted"/>
<dbReference type="SUPFAM" id="SSF48403">
    <property type="entry name" value="Ankyrin repeat"/>
    <property type="match status" value="1"/>
</dbReference>
<organism evidence="4 5">
    <name type="scientific">Legionella drancourtii LLAP12</name>
    <dbReference type="NCBI Taxonomy" id="658187"/>
    <lineage>
        <taxon>Bacteria</taxon>
        <taxon>Pseudomonadati</taxon>
        <taxon>Pseudomonadota</taxon>
        <taxon>Gammaproteobacteria</taxon>
        <taxon>Legionellales</taxon>
        <taxon>Legionellaceae</taxon>
        <taxon>Legionella</taxon>
    </lineage>
</organism>
<dbReference type="InterPro" id="IPR036770">
    <property type="entry name" value="Ankyrin_rpt-contain_sf"/>
</dbReference>
<dbReference type="PANTHER" id="PTHR24178">
    <property type="entry name" value="MOLTING PROTEIN MLT-4"/>
    <property type="match status" value="1"/>
</dbReference>
<dbReference type="Proteomes" id="UP000002770">
    <property type="component" value="Unassembled WGS sequence"/>
</dbReference>
<feature type="repeat" description="ANK" evidence="3">
    <location>
        <begin position="447"/>
        <end position="479"/>
    </location>
</feature>
<evidence type="ECO:0000256" key="2">
    <source>
        <dbReference type="ARBA" id="ARBA00023043"/>
    </source>
</evidence>
<evidence type="ECO:0000256" key="3">
    <source>
        <dbReference type="PROSITE-ProRule" id="PRU00023"/>
    </source>
</evidence>
<evidence type="ECO:0000313" key="4">
    <source>
        <dbReference type="EMBL" id="EHL31149.1"/>
    </source>
</evidence>
<keyword evidence="5" id="KW-1185">Reference proteome</keyword>
<dbReference type="AlphaFoldDB" id="G9ENN6"/>
<accession>G9ENN6</accession>
<sequence>MGKLSDEAKKKIQLIKFDAIQTLLFRFLNEDAKMEHDLFCSAPDQKRFFKFGLFSPFLFKDEISRVKDEAILTIVFLHAPDTLCLELIDILIDLDVETSISLLQSDCISDLSPIIAIFEQSPDYMQKKISSWIASLSFARRARLFGQDFLLKHIIYNDEESSIWRLQGLHHLEPQTIRDFFYQGWRWEPLLLLQGYTGYGGLVELFRDHRISTDIAIELLSLLERLNHEDLYMLFRGKTTSMNMYEKNLLYVLFEQYPKPVIDKALQLAQQQLTCDEIDALLFFNTATRNTNSPYEIINPYRHASALYNAFGCSNKLDATSSIIELMGRKPILKQLLVQKSPFWLGNKCPMESAVKYENKEAVAYFLEQIELESHLEEKVLTPYYESVLALAKKYKSKCILELFEAYRIYRVIYSKYESNDLRLQALNAFIPIIKENPQLLTIKWTNEKTLLHHAARVGGTLAISFLIKLGVDINAKDIKGKTPLDEALASGHSIAVQSLLSKKQEKHSFSDMDEADLITLIALVQSAPNSFSKLISNLSTQSNSKIKRLDLSHFEFTKQGFTTFLPLLRLLPQLHTLKLKGCHLKGDDIEQLALLLAEMPALTTLDLDNNLLVKTDVVNLLRKLEIKFSRSNLVELSLRSNLIHIRSLADMNALQNHKPDLVPLKTIHLNGNTVVEENLANRLKYKKLLSNVHVIISLLRDKEPTLTIKEFLESTFIASKYSGSEKVITLELGDTYHRRRIELSLSGAESANYNFLRYDDKNIEVRPTDKDIFDYLKSGINHSSQNHGTLLSTDERARRKQLKEFYSVHPDTNMKGLFNRQQLFFTKRESALPSLLFPEIYLTKKRIQKQGKTLVKVVFIYASIMEMINGYQSLDLKLSMRY</sequence>
<evidence type="ECO:0000313" key="5">
    <source>
        <dbReference type="Proteomes" id="UP000002770"/>
    </source>
</evidence>
<dbReference type="SMART" id="SM00248">
    <property type="entry name" value="ANK"/>
    <property type="match status" value="2"/>
</dbReference>
<keyword evidence="1" id="KW-0677">Repeat</keyword>
<dbReference type="SUPFAM" id="SSF52047">
    <property type="entry name" value="RNI-like"/>
    <property type="match status" value="1"/>
</dbReference>
<dbReference type="Pfam" id="PF12796">
    <property type="entry name" value="Ank_2"/>
    <property type="match status" value="1"/>
</dbReference>
<keyword evidence="2 3" id="KW-0040">ANK repeat</keyword>
<dbReference type="InterPro" id="IPR002110">
    <property type="entry name" value="Ankyrin_rpt"/>
</dbReference>
<name>G9ENN6_9GAMM</name>
<dbReference type="InParanoid" id="G9ENN6"/>
<evidence type="ECO:0000256" key="1">
    <source>
        <dbReference type="ARBA" id="ARBA00022737"/>
    </source>
</evidence>
<dbReference type="EMBL" id="JH413818">
    <property type="protein sequence ID" value="EHL31149.1"/>
    <property type="molecule type" value="Genomic_DNA"/>
</dbReference>